<evidence type="ECO:0000313" key="1">
    <source>
        <dbReference type="EMBL" id="GAA0185229.1"/>
    </source>
</evidence>
<dbReference type="InterPro" id="IPR043502">
    <property type="entry name" value="DNA/RNA_pol_sf"/>
</dbReference>
<keyword evidence="2" id="KW-1185">Reference proteome</keyword>
<reference evidence="1 2" key="1">
    <citation type="submission" date="2024-01" db="EMBL/GenBank/DDBJ databases">
        <title>The complete chloroplast genome sequence of Lithospermum erythrorhizon: insights into the phylogenetic relationship among Boraginaceae species and the maternal lineages of purple gromwells.</title>
        <authorList>
            <person name="Okada T."/>
            <person name="Watanabe K."/>
        </authorList>
    </citation>
    <scope>NUCLEOTIDE SEQUENCE [LARGE SCALE GENOMIC DNA]</scope>
</reference>
<gene>
    <name evidence="1" type="ORF">LIER_32517</name>
</gene>
<proteinExistence type="predicted"/>
<accession>A0AAV3RV05</accession>
<organism evidence="1 2">
    <name type="scientific">Lithospermum erythrorhizon</name>
    <name type="common">Purple gromwell</name>
    <name type="synonym">Lithospermum officinale var. erythrorhizon</name>
    <dbReference type="NCBI Taxonomy" id="34254"/>
    <lineage>
        <taxon>Eukaryota</taxon>
        <taxon>Viridiplantae</taxon>
        <taxon>Streptophyta</taxon>
        <taxon>Embryophyta</taxon>
        <taxon>Tracheophyta</taxon>
        <taxon>Spermatophyta</taxon>
        <taxon>Magnoliopsida</taxon>
        <taxon>eudicotyledons</taxon>
        <taxon>Gunneridae</taxon>
        <taxon>Pentapetalae</taxon>
        <taxon>asterids</taxon>
        <taxon>lamiids</taxon>
        <taxon>Boraginales</taxon>
        <taxon>Boraginaceae</taxon>
        <taxon>Boraginoideae</taxon>
        <taxon>Lithospermeae</taxon>
        <taxon>Lithospermum</taxon>
    </lineage>
</organism>
<dbReference type="EMBL" id="BAABME010012535">
    <property type="protein sequence ID" value="GAA0185229.1"/>
    <property type="molecule type" value="Genomic_DNA"/>
</dbReference>
<comment type="caution">
    <text evidence="1">The sequence shown here is derived from an EMBL/GenBank/DDBJ whole genome shotgun (WGS) entry which is preliminary data.</text>
</comment>
<name>A0AAV3RV05_LITER</name>
<dbReference type="AlphaFoldDB" id="A0AAV3RV05"/>
<evidence type="ECO:0000313" key="2">
    <source>
        <dbReference type="Proteomes" id="UP001454036"/>
    </source>
</evidence>
<dbReference type="Proteomes" id="UP001454036">
    <property type="component" value="Unassembled WGS sequence"/>
</dbReference>
<dbReference type="InterPro" id="IPR043128">
    <property type="entry name" value="Rev_trsase/Diguanyl_cyclase"/>
</dbReference>
<dbReference type="Gene3D" id="3.30.70.270">
    <property type="match status" value="1"/>
</dbReference>
<sequence>MQSPHTQREVERLTGRIGGLTRFISRAGDRSFPFEWTPECEKSFQELKAYLQSPQLLALPVMGEVLHLYLAILESVLSSVLITE</sequence>
<dbReference type="SUPFAM" id="SSF56672">
    <property type="entry name" value="DNA/RNA polymerases"/>
    <property type="match status" value="1"/>
</dbReference>
<protein>
    <submittedName>
        <fullName evidence="1">Uncharacterized protein</fullName>
    </submittedName>
</protein>